<proteinExistence type="predicted"/>
<dbReference type="InterPro" id="IPR029052">
    <property type="entry name" value="Metallo-depent_PP-like"/>
</dbReference>
<dbReference type="GO" id="GO:0016787">
    <property type="term" value="F:hydrolase activity"/>
    <property type="evidence" value="ECO:0007669"/>
    <property type="project" value="InterPro"/>
</dbReference>
<dbReference type="Proteomes" id="UP000007652">
    <property type="component" value="Unassembled WGS sequence"/>
</dbReference>
<dbReference type="PANTHER" id="PTHR12905:SF0">
    <property type="entry name" value="CALCINEURIN-LIKE PHOSPHOESTERASE DOMAIN-CONTAINING PROTEIN"/>
    <property type="match status" value="1"/>
</dbReference>
<evidence type="ECO:0000313" key="3">
    <source>
        <dbReference type="Proteomes" id="UP000007652"/>
    </source>
</evidence>
<dbReference type="AlphaFoldDB" id="I7K6B5"/>
<name>I7K6B5_9CLOT</name>
<dbReference type="PANTHER" id="PTHR12905">
    <property type="entry name" value="METALLOPHOSPHOESTERASE"/>
    <property type="match status" value="1"/>
</dbReference>
<accession>I7K6B5</accession>
<dbReference type="Gene3D" id="3.60.21.10">
    <property type="match status" value="1"/>
</dbReference>
<organism evidence="2 3">
    <name type="scientific">Caloramator australicus RC3</name>
    <dbReference type="NCBI Taxonomy" id="857293"/>
    <lineage>
        <taxon>Bacteria</taxon>
        <taxon>Bacillati</taxon>
        <taxon>Bacillota</taxon>
        <taxon>Clostridia</taxon>
        <taxon>Eubacteriales</taxon>
        <taxon>Clostridiaceae</taxon>
        <taxon>Caloramator</taxon>
    </lineage>
</organism>
<dbReference type="EMBL" id="CAKP01000057">
    <property type="protein sequence ID" value="CCJ33104.1"/>
    <property type="molecule type" value="Genomic_DNA"/>
</dbReference>
<evidence type="ECO:0000313" key="2">
    <source>
        <dbReference type="EMBL" id="CCJ33104.1"/>
    </source>
</evidence>
<dbReference type="STRING" id="857293.CAAU_1020"/>
<dbReference type="SUPFAM" id="SSF56300">
    <property type="entry name" value="Metallo-dependent phosphatases"/>
    <property type="match status" value="1"/>
</dbReference>
<gene>
    <name evidence="2" type="ORF">CAAU_1020</name>
</gene>
<dbReference type="RefSeq" id="WP_008908376.1">
    <property type="nucleotide sequence ID" value="NZ_CAKP01000057.1"/>
</dbReference>
<feature type="domain" description="Calcineurin-like phosphoesterase" evidence="1">
    <location>
        <begin position="1"/>
        <end position="167"/>
    </location>
</feature>
<evidence type="ECO:0000259" key="1">
    <source>
        <dbReference type="Pfam" id="PF00149"/>
    </source>
</evidence>
<sequence length="195" mass="22855">MKILLLSDVESKYIWDYFNPERFKDIELVISCGDLKSEYLSFIVTMIKAPLLYVHGNHDTDYLTNPPEGCQCIDDKLVVYKGIRIVGLGGSKFYNSSLLQYTEAQMEMRIAKLRPRIWWHNGFDILVTHAAAYGLGDGDDKCHEGFKAFNRLIDKYEPKYFIHGHMHLNYGNKERIIKYKNTTIINAYQYYILEY</sequence>
<comment type="caution">
    <text evidence="2">The sequence shown here is derived from an EMBL/GenBank/DDBJ whole genome shotgun (WGS) entry which is preliminary data.</text>
</comment>
<reference evidence="2 3" key="1">
    <citation type="journal article" date="2011" name="J. Bacteriol.">
        <title>Draft genome sequence of Caloramator australicus strain RC3T, a thermoanaerobe from the Great Artesian Basin of Australia.</title>
        <authorList>
            <person name="Ogg C.D."/>
            <person name="Patel B.K.C."/>
        </authorList>
    </citation>
    <scope>NUCLEOTIDE SEQUENCE [LARGE SCALE GENOMIC DNA]</scope>
    <source>
        <strain evidence="2 3">RC3</strain>
    </source>
</reference>
<dbReference type="OrthoDB" id="9783591at2"/>
<keyword evidence="3" id="KW-1185">Reference proteome</keyword>
<protein>
    <recommendedName>
        <fullName evidence="1">Calcineurin-like phosphoesterase domain-containing protein</fullName>
    </recommendedName>
</protein>
<dbReference type="Pfam" id="PF00149">
    <property type="entry name" value="Metallophos"/>
    <property type="match status" value="1"/>
</dbReference>
<dbReference type="InterPro" id="IPR051693">
    <property type="entry name" value="UPF0046_metallophosphoest"/>
</dbReference>
<dbReference type="eggNOG" id="COG2129">
    <property type="taxonomic scope" value="Bacteria"/>
</dbReference>
<dbReference type="InterPro" id="IPR004843">
    <property type="entry name" value="Calcineurin-like_PHP"/>
</dbReference>